<dbReference type="InterPro" id="IPR029061">
    <property type="entry name" value="THDP-binding"/>
</dbReference>
<protein>
    <recommendedName>
        <fullName evidence="5">Transketolase-like pyrimidine-binding domain-containing protein</fullName>
    </recommendedName>
</protein>
<dbReference type="PANTHER" id="PTHR43257">
    <property type="entry name" value="PYRUVATE DEHYDROGENASE E1 COMPONENT BETA SUBUNIT"/>
    <property type="match status" value="1"/>
</dbReference>
<dbReference type="SMART" id="SM00861">
    <property type="entry name" value="Transket_pyr"/>
    <property type="match status" value="1"/>
</dbReference>
<dbReference type="SUPFAM" id="SSF52518">
    <property type="entry name" value="Thiamin diphosphate-binding fold (THDP-binding)"/>
    <property type="match status" value="1"/>
</dbReference>
<dbReference type="FunFam" id="3.40.50.970:FF:000001">
    <property type="entry name" value="Pyruvate dehydrogenase E1 beta subunit"/>
    <property type="match status" value="1"/>
</dbReference>
<dbReference type="GO" id="GO:0016491">
    <property type="term" value="F:oxidoreductase activity"/>
    <property type="evidence" value="ECO:0007669"/>
    <property type="project" value="UniProtKB-KW"/>
</dbReference>
<sequence length="312" mass="34341">MGEDIAGGKGRENYPGTQDSWGGPFGVTQGLLTKFGPERVRDTTITEAGFFGAAVGAAMTGLRPIVELMYVDFAGVCFDQLMNQAAKMRYMFGGKQSVPMVVRTVVGAGFRAGSEHSQTLYSLYAHIPGLKVVAPYDAFDAKGLLLSAIKDDDPVIFMEHKRLYMTKCDVPEDMKPIPLGKGRIRRPGKDVTIIAIQRMNLFAEEAAQKISEENIDCEIIDPRTYSPLDEELIFESVRKTGRVIVIDESNPKCSLASEITSLISEKCFNDLKTAVIKITAPHTPIPFSPPMEDFYIPSTKKIIEAIKKVHNA</sequence>
<dbReference type="AlphaFoldDB" id="A0A381N013"/>
<dbReference type="Gene3D" id="3.40.50.970">
    <property type="match status" value="1"/>
</dbReference>
<evidence type="ECO:0000256" key="1">
    <source>
        <dbReference type="ARBA" id="ARBA00001964"/>
    </source>
</evidence>
<feature type="region of interest" description="Disordered" evidence="4">
    <location>
        <begin position="1"/>
        <end position="22"/>
    </location>
</feature>
<evidence type="ECO:0000256" key="4">
    <source>
        <dbReference type="SAM" id="MobiDB-lite"/>
    </source>
</evidence>
<evidence type="ECO:0000259" key="5">
    <source>
        <dbReference type="SMART" id="SM00861"/>
    </source>
</evidence>
<evidence type="ECO:0000256" key="2">
    <source>
        <dbReference type="ARBA" id="ARBA00023002"/>
    </source>
</evidence>
<accession>A0A381N013</accession>
<dbReference type="SUPFAM" id="SSF52922">
    <property type="entry name" value="TK C-terminal domain-like"/>
    <property type="match status" value="1"/>
</dbReference>
<dbReference type="Pfam" id="PF02779">
    <property type="entry name" value="Transket_pyr"/>
    <property type="match status" value="1"/>
</dbReference>
<comment type="cofactor">
    <cofactor evidence="1">
        <name>thiamine diphosphate</name>
        <dbReference type="ChEBI" id="CHEBI:58937"/>
    </cofactor>
</comment>
<gene>
    <name evidence="6" type="ORF">METZ01_LOCUS780</name>
</gene>
<feature type="domain" description="Transketolase-like pyrimidine-binding" evidence="5">
    <location>
        <begin position="5"/>
        <end position="166"/>
    </location>
</feature>
<proteinExistence type="predicted"/>
<evidence type="ECO:0000313" key="6">
    <source>
        <dbReference type="EMBL" id="SUZ47926.1"/>
    </source>
</evidence>
<dbReference type="InterPro" id="IPR005475">
    <property type="entry name" value="Transketolase-like_Pyr-bd"/>
</dbReference>
<dbReference type="Gene3D" id="3.40.50.920">
    <property type="match status" value="1"/>
</dbReference>
<organism evidence="6">
    <name type="scientific">marine metagenome</name>
    <dbReference type="NCBI Taxonomy" id="408172"/>
    <lineage>
        <taxon>unclassified sequences</taxon>
        <taxon>metagenomes</taxon>
        <taxon>ecological metagenomes</taxon>
    </lineage>
</organism>
<dbReference type="InterPro" id="IPR033248">
    <property type="entry name" value="Transketolase_C"/>
</dbReference>
<evidence type="ECO:0000256" key="3">
    <source>
        <dbReference type="ARBA" id="ARBA00023052"/>
    </source>
</evidence>
<dbReference type="Pfam" id="PF02780">
    <property type="entry name" value="Transketolase_C"/>
    <property type="match status" value="1"/>
</dbReference>
<keyword evidence="2" id="KW-0560">Oxidoreductase</keyword>
<dbReference type="FunFam" id="3.40.50.920:FF:000001">
    <property type="entry name" value="Pyruvate dehydrogenase E1 beta subunit"/>
    <property type="match status" value="1"/>
</dbReference>
<dbReference type="CDD" id="cd07036">
    <property type="entry name" value="TPP_PYR_E1-PDHc-beta_like"/>
    <property type="match status" value="1"/>
</dbReference>
<dbReference type="NCBIfam" id="NF006667">
    <property type="entry name" value="PRK09212.1"/>
    <property type="match status" value="1"/>
</dbReference>
<keyword evidence="3" id="KW-0786">Thiamine pyrophosphate</keyword>
<dbReference type="PANTHER" id="PTHR43257:SF2">
    <property type="entry name" value="PYRUVATE DEHYDROGENASE E1 COMPONENT SUBUNIT BETA"/>
    <property type="match status" value="1"/>
</dbReference>
<dbReference type="EMBL" id="UINC01000043">
    <property type="protein sequence ID" value="SUZ47926.1"/>
    <property type="molecule type" value="Genomic_DNA"/>
</dbReference>
<dbReference type="InterPro" id="IPR009014">
    <property type="entry name" value="Transketo_C/PFOR_II"/>
</dbReference>
<name>A0A381N013_9ZZZZ</name>
<reference evidence="6" key="1">
    <citation type="submission" date="2018-05" db="EMBL/GenBank/DDBJ databases">
        <authorList>
            <person name="Lanie J.A."/>
            <person name="Ng W.-L."/>
            <person name="Kazmierczak K.M."/>
            <person name="Andrzejewski T.M."/>
            <person name="Davidsen T.M."/>
            <person name="Wayne K.J."/>
            <person name="Tettelin H."/>
            <person name="Glass J.I."/>
            <person name="Rusch D."/>
            <person name="Podicherti R."/>
            <person name="Tsui H.-C.T."/>
            <person name="Winkler M.E."/>
        </authorList>
    </citation>
    <scope>NUCLEOTIDE SEQUENCE</scope>
</reference>